<feature type="coiled-coil region" evidence="1">
    <location>
        <begin position="71"/>
        <end position="105"/>
    </location>
</feature>
<proteinExistence type="predicted"/>
<feature type="region of interest" description="Disordered" evidence="2">
    <location>
        <begin position="1"/>
        <end position="36"/>
    </location>
</feature>
<name>A0AAD1SP94_PELCU</name>
<organism evidence="3 4">
    <name type="scientific">Pelobates cultripes</name>
    <name type="common">Western spadefoot toad</name>
    <dbReference type="NCBI Taxonomy" id="61616"/>
    <lineage>
        <taxon>Eukaryota</taxon>
        <taxon>Metazoa</taxon>
        <taxon>Chordata</taxon>
        <taxon>Craniata</taxon>
        <taxon>Vertebrata</taxon>
        <taxon>Euteleostomi</taxon>
        <taxon>Amphibia</taxon>
        <taxon>Batrachia</taxon>
        <taxon>Anura</taxon>
        <taxon>Pelobatoidea</taxon>
        <taxon>Pelobatidae</taxon>
        <taxon>Pelobates</taxon>
    </lineage>
</organism>
<feature type="compositionally biased region" description="Polar residues" evidence="2">
    <location>
        <begin position="27"/>
        <end position="36"/>
    </location>
</feature>
<dbReference type="PANTHER" id="PTHR11505">
    <property type="entry name" value="L1 TRANSPOSABLE ELEMENT-RELATED"/>
    <property type="match status" value="1"/>
</dbReference>
<dbReference type="Gene3D" id="3.30.70.1820">
    <property type="entry name" value="L1 transposable element, RRM domain"/>
    <property type="match status" value="1"/>
</dbReference>
<gene>
    <name evidence="3" type="ORF">PECUL_23A030412</name>
</gene>
<feature type="compositionally biased region" description="Basic and acidic residues" evidence="2">
    <location>
        <begin position="332"/>
        <end position="346"/>
    </location>
</feature>
<evidence type="ECO:0000313" key="3">
    <source>
        <dbReference type="EMBL" id="CAH2305543.1"/>
    </source>
</evidence>
<evidence type="ECO:0000256" key="1">
    <source>
        <dbReference type="SAM" id="Coils"/>
    </source>
</evidence>
<evidence type="ECO:0000313" key="4">
    <source>
        <dbReference type="Proteomes" id="UP001295444"/>
    </source>
</evidence>
<dbReference type="AlphaFoldDB" id="A0AAD1SP94"/>
<keyword evidence="4" id="KW-1185">Reference proteome</keyword>
<dbReference type="InterPro" id="IPR004244">
    <property type="entry name" value="Transposase_22"/>
</dbReference>
<accession>A0AAD1SP94</accession>
<dbReference type="EMBL" id="OW240918">
    <property type="protein sequence ID" value="CAH2305543.1"/>
    <property type="molecule type" value="Genomic_DNA"/>
</dbReference>
<dbReference type="Proteomes" id="UP001295444">
    <property type="component" value="Chromosome 07"/>
</dbReference>
<reference evidence="3" key="1">
    <citation type="submission" date="2022-03" db="EMBL/GenBank/DDBJ databases">
        <authorList>
            <person name="Alioto T."/>
            <person name="Alioto T."/>
            <person name="Gomez Garrido J."/>
        </authorList>
    </citation>
    <scope>NUCLEOTIDE SEQUENCE</scope>
</reference>
<feature type="region of interest" description="Disordered" evidence="2">
    <location>
        <begin position="298"/>
        <end position="354"/>
    </location>
</feature>
<protein>
    <submittedName>
        <fullName evidence="3">Uncharacterized protein</fullName>
    </submittedName>
</protein>
<sequence>MDGFLSTPDSLRPMRPTDNMAPDSPGAGSTTDSHAGSMQMDTLSQISAELATIASNMLTKADKTALVQEMRSAIREEIQEVRSDLNALEQRVTELEADCLQAAQHSQAADNATSRQGTVLLDLRRQVEDLDNRGRRNNIRVRGLAEQAGEDLITILTQLFTQVLGEEAPDTYHIERAHRALRPPRTDGLPRDIICCLLSFQLKEAIMRAARTQTITFMDTQISLFQDLSHLTLEARRALRPLTRLLQDRRIPYKWGHPFSLQARKDNSWRTMRWPNDVPGFLRALDLPAAAIPNWILMGPPQQASDSHQRATDGVDPQEEEVQMARRNRAFKRPDHANPEDYDHPTSRKQARGT</sequence>
<evidence type="ECO:0000256" key="2">
    <source>
        <dbReference type="SAM" id="MobiDB-lite"/>
    </source>
</evidence>
<keyword evidence="1" id="KW-0175">Coiled coil</keyword>